<keyword evidence="2" id="KW-0812">Transmembrane</keyword>
<comment type="caution">
    <text evidence="3">The sequence shown here is derived from an EMBL/GenBank/DDBJ whole genome shotgun (WGS) entry which is preliminary data.</text>
</comment>
<organism evidence="3 4">
    <name type="scientific">Phorcysia thermohydrogeniphila</name>
    <dbReference type="NCBI Taxonomy" id="936138"/>
    <lineage>
        <taxon>Bacteria</taxon>
        <taxon>Pseudomonadati</taxon>
        <taxon>Aquificota</taxon>
        <taxon>Aquificia</taxon>
        <taxon>Desulfurobacteriales</taxon>
        <taxon>Desulfurobacteriaceae</taxon>
        <taxon>Phorcysia</taxon>
    </lineage>
</organism>
<dbReference type="Pfam" id="PF04977">
    <property type="entry name" value="DivIC"/>
    <property type="match status" value="1"/>
</dbReference>
<evidence type="ECO:0000256" key="1">
    <source>
        <dbReference type="SAM" id="Coils"/>
    </source>
</evidence>
<proteinExistence type="predicted"/>
<sequence>MSRSLKCKFRWLFLFWALFAPWAFYSYFLGENSLRTYTELKETYRALKREKEYWKNRNEILREKISAFEKNKKFYYEKLAREMFVKGKEGEEVILFVK</sequence>
<keyword evidence="2" id="KW-1133">Transmembrane helix</keyword>
<keyword evidence="4" id="KW-1185">Reference proteome</keyword>
<evidence type="ECO:0000313" key="3">
    <source>
        <dbReference type="EMBL" id="TCK06521.1"/>
    </source>
</evidence>
<accession>A0A4R1GHJ0</accession>
<evidence type="ECO:0000313" key="4">
    <source>
        <dbReference type="Proteomes" id="UP000295777"/>
    </source>
</evidence>
<dbReference type="InterPro" id="IPR007060">
    <property type="entry name" value="FtsL/DivIC"/>
</dbReference>
<keyword evidence="2" id="KW-0472">Membrane</keyword>
<reference evidence="3 4" key="1">
    <citation type="submission" date="2019-03" db="EMBL/GenBank/DDBJ databases">
        <title>Genomic Encyclopedia of Archaeal and Bacterial Type Strains, Phase II (KMG-II): from individual species to whole genera.</title>
        <authorList>
            <person name="Goeker M."/>
        </authorList>
    </citation>
    <scope>NUCLEOTIDE SEQUENCE [LARGE SCALE GENOMIC DNA]</scope>
    <source>
        <strain evidence="3 4">DSM 24425</strain>
    </source>
</reference>
<dbReference type="EMBL" id="SMFV01000001">
    <property type="protein sequence ID" value="TCK06521.1"/>
    <property type="molecule type" value="Genomic_DNA"/>
</dbReference>
<keyword evidence="1" id="KW-0175">Coiled coil</keyword>
<feature type="coiled-coil region" evidence="1">
    <location>
        <begin position="37"/>
        <end position="64"/>
    </location>
</feature>
<gene>
    <name evidence="3" type="ORF">CLV27_0322</name>
</gene>
<dbReference type="RefSeq" id="WP_132525143.1">
    <property type="nucleotide sequence ID" value="NZ_SMFV01000001.1"/>
</dbReference>
<evidence type="ECO:0000256" key="2">
    <source>
        <dbReference type="SAM" id="Phobius"/>
    </source>
</evidence>
<feature type="transmembrane region" description="Helical" evidence="2">
    <location>
        <begin position="12"/>
        <end position="30"/>
    </location>
</feature>
<name>A0A4R1GHJ0_9BACT</name>
<dbReference type="OrthoDB" id="15332at2"/>
<protein>
    <submittedName>
        <fullName evidence="3">Septum formation initiator</fullName>
    </submittedName>
</protein>
<dbReference type="AlphaFoldDB" id="A0A4R1GHJ0"/>
<dbReference type="Proteomes" id="UP000295777">
    <property type="component" value="Unassembled WGS sequence"/>
</dbReference>